<reference evidence="2" key="1">
    <citation type="submission" date="2017-11" db="EMBL/GenBank/DDBJ databases">
        <authorList>
            <person name="Lima N.C."/>
            <person name="Parody-Merino A.M."/>
            <person name="Battley P.F."/>
            <person name="Fidler A.E."/>
            <person name="Prosdocimi F."/>
        </authorList>
    </citation>
    <scope>NUCLEOTIDE SEQUENCE [LARGE SCALE GENOMIC DNA]</scope>
</reference>
<name>A0A2I0T1W3_LIMLA</name>
<protein>
    <submittedName>
        <fullName evidence="1">Uncharacterized protein</fullName>
    </submittedName>
</protein>
<dbReference type="EMBL" id="KZ524661">
    <property type="protein sequence ID" value="PKU27762.1"/>
    <property type="molecule type" value="Genomic_DNA"/>
</dbReference>
<proteinExistence type="predicted"/>
<reference evidence="2" key="2">
    <citation type="submission" date="2017-12" db="EMBL/GenBank/DDBJ databases">
        <title>Genome sequence of the Bar-tailed Godwit (Limosa lapponica baueri).</title>
        <authorList>
            <person name="Lima N.C.B."/>
            <person name="Parody-Merino A.M."/>
            <person name="Battley P.F."/>
            <person name="Fidler A.E."/>
            <person name="Prosdocimi F."/>
        </authorList>
    </citation>
    <scope>NUCLEOTIDE SEQUENCE [LARGE SCALE GENOMIC DNA]</scope>
</reference>
<evidence type="ECO:0000313" key="2">
    <source>
        <dbReference type="Proteomes" id="UP000233556"/>
    </source>
</evidence>
<dbReference type="AlphaFoldDB" id="A0A2I0T1W3"/>
<accession>A0A2I0T1W3</accession>
<evidence type="ECO:0000313" key="1">
    <source>
        <dbReference type="EMBL" id="PKU27762.1"/>
    </source>
</evidence>
<keyword evidence="2" id="KW-1185">Reference proteome</keyword>
<sequence length="82" mass="8577">MGISPTGTYPSHTPPPVQAMFQPILAPVTQQCAVKVTLLPALAPVAPALTTRTAATQTPTELVQVALVTRKQKTRSTCSPTP</sequence>
<organism evidence="1 2">
    <name type="scientific">Limosa lapponica baueri</name>
    <dbReference type="NCBI Taxonomy" id="1758121"/>
    <lineage>
        <taxon>Eukaryota</taxon>
        <taxon>Metazoa</taxon>
        <taxon>Chordata</taxon>
        <taxon>Craniata</taxon>
        <taxon>Vertebrata</taxon>
        <taxon>Euteleostomi</taxon>
        <taxon>Archelosauria</taxon>
        <taxon>Archosauria</taxon>
        <taxon>Dinosauria</taxon>
        <taxon>Saurischia</taxon>
        <taxon>Theropoda</taxon>
        <taxon>Coelurosauria</taxon>
        <taxon>Aves</taxon>
        <taxon>Neognathae</taxon>
        <taxon>Neoaves</taxon>
        <taxon>Charadriiformes</taxon>
        <taxon>Scolopacidae</taxon>
        <taxon>Limosa</taxon>
    </lineage>
</organism>
<dbReference type="Proteomes" id="UP000233556">
    <property type="component" value="Unassembled WGS sequence"/>
</dbReference>
<gene>
    <name evidence="1" type="ORF">llap_21934</name>
</gene>